<dbReference type="OrthoDB" id="9949280at2759"/>
<dbReference type="Pfam" id="PF07782">
    <property type="entry name" value="DC_STAMP"/>
    <property type="match status" value="1"/>
</dbReference>
<organism evidence="7 8">
    <name type="scientific">Scleropages formosus</name>
    <name type="common">Asian bonytongue</name>
    <name type="synonym">Osteoglossum formosum</name>
    <dbReference type="NCBI Taxonomy" id="113540"/>
    <lineage>
        <taxon>Eukaryota</taxon>
        <taxon>Metazoa</taxon>
        <taxon>Chordata</taxon>
        <taxon>Craniata</taxon>
        <taxon>Vertebrata</taxon>
        <taxon>Euteleostomi</taxon>
        <taxon>Actinopterygii</taxon>
        <taxon>Neopterygii</taxon>
        <taxon>Teleostei</taxon>
        <taxon>Osteoglossocephala</taxon>
        <taxon>Osteoglossomorpha</taxon>
        <taxon>Osteoglossiformes</taxon>
        <taxon>Osteoglossidae</taxon>
        <taxon>Scleropages</taxon>
    </lineage>
</organism>
<feature type="domain" description="Dendritic cell-specific transmembrane protein-like" evidence="6">
    <location>
        <begin position="235"/>
        <end position="417"/>
    </location>
</feature>
<reference evidence="7" key="3">
    <citation type="submission" date="2025-09" db="UniProtKB">
        <authorList>
            <consortium name="Ensembl"/>
        </authorList>
    </citation>
    <scope>IDENTIFICATION</scope>
</reference>
<gene>
    <name evidence="7" type="primary">DCSTAMP</name>
</gene>
<sequence>MRLVYPNLRHCVAQTWTSTAKLYARGPRSGWRCHLLHFSTCLTVSLAFSFLLFLSLRFSLKYDPTVSGSITVACVVISTVALFVSKRVRCFVFLFLISCGLKQGRNLLITAGTSLVIFWNVQNTFNNLKELAMSLICNLEKKRVTFDLTPLSNYIEMLRWVGGQLRFPDFRVISEELAERLQQGGTLLNATANDIRTAMETLSSIGQKVSPLLGVILVSIVTILYLRQYHRNKKFENVFITDLFVQYDESQRANGRPHVLPLTEKETKRYAHVPSTRLSVREAKGMLKFCLPILSTFLTWVLFIGVDTLFYLLIKIISVRLEELEPFHVLLCTHESIPGTPGGINRTRDFSYSMALFEKECLPKPTLLIHKSAPSLSVILLVLTALGLLSSKLLQLRLLVSAEFWPQTAGVRVQYLHDKILRKRLKMKVKAHKGNLVTLLKKVCFWFPILLCHQKEDRFQLN</sequence>
<reference evidence="7 8" key="1">
    <citation type="submission" date="2019-04" db="EMBL/GenBank/DDBJ databases">
        <authorList>
            <consortium name="Wellcome Sanger Institute Data Sharing"/>
        </authorList>
    </citation>
    <scope>NUCLEOTIDE SEQUENCE [LARGE SCALE GENOMIC DNA]</scope>
</reference>
<evidence type="ECO:0000256" key="1">
    <source>
        <dbReference type="ARBA" id="ARBA00004141"/>
    </source>
</evidence>
<dbReference type="Ensembl" id="ENSSFOT00015009414.2">
    <property type="protein sequence ID" value="ENSSFOP00015009286.2"/>
    <property type="gene ID" value="ENSSFOG00015006032.2"/>
</dbReference>
<feature type="transmembrane region" description="Helical" evidence="5">
    <location>
        <begin position="106"/>
        <end position="125"/>
    </location>
</feature>
<keyword evidence="8" id="KW-1185">Reference proteome</keyword>
<dbReference type="InterPro" id="IPR051856">
    <property type="entry name" value="CSR-E3_Ligase_Protein"/>
</dbReference>
<feature type="transmembrane region" description="Helical" evidence="5">
    <location>
        <begin position="209"/>
        <end position="226"/>
    </location>
</feature>
<dbReference type="PANTHER" id="PTHR21041">
    <property type="entry name" value="DENDRITIC CELL-SPECIFIC TRANSMEMBRANE PROTEIN"/>
    <property type="match status" value="1"/>
</dbReference>
<protein>
    <submittedName>
        <fullName evidence="7">Dendrocyte expressed seven transmembrane protein</fullName>
    </submittedName>
</protein>
<comment type="subcellular location">
    <subcellularLocation>
        <location evidence="1">Membrane</location>
        <topology evidence="1">Multi-pass membrane protein</topology>
    </subcellularLocation>
</comment>
<feature type="transmembrane region" description="Helical" evidence="5">
    <location>
        <begin position="35"/>
        <end position="54"/>
    </location>
</feature>
<evidence type="ECO:0000259" key="6">
    <source>
        <dbReference type="Pfam" id="PF07782"/>
    </source>
</evidence>
<evidence type="ECO:0000256" key="2">
    <source>
        <dbReference type="ARBA" id="ARBA00022692"/>
    </source>
</evidence>
<keyword evidence="4 5" id="KW-0472">Membrane</keyword>
<name>A0A8C9R4Q0_SCLFO</name>
<keyword evidence="3 5" id="KW-1133">Transmembrane helix</keyword>
<proteinExistence type="predicted"/>
<evidence type="ECO:0000313" key="7">
    <source>
        <dbReference type="Ensembl" id="ENSSFOP00015009286.2"/>
    </source>
</evidence>
<dbReference type="InterPro" id="IPR012858">
    <property type="entry name" value="DC_STAMP-like"/>
</dbReference>
<evidence type="ECO:0000313" key="8">
    <source>
        <dbReference type="Proteomes" id="UP000694397"/>
    </source>
</evidence>
<accession>A0A8C9R4Q0</accession>
<dbReference type="GeneTree" id="ENSGT00940000153269"/>
<evidence type="ECO:0000256" key="4">
    <source>
        <dbReference type="ARBA" id="ARBA00023136"/>
    </source>
</evidence>
<dbReference type="PANTHER" id="PTHR21041:SF2">
    <property type="entry name" value="DENDRITIC CELL-SPECIFIC TRANSMEMBRANE PROTEIN"/>
    <property type="match status" value="1"/>
</dbReference>
<feature type="transmembrane region" description="Helical" evidence="5">
    <location>
        <begin position="289"/>
        <end position="314"/>
    </location>
</feature>
<evidence type="ECO:0000256" key="3">
    <source>
        <dbReference type="ARBA" id="ARBA00022989"/>
    </source>
</evidence>
<reference evidence="7" key="2">
    <citation type="submission" date="2025-08" db="UniProtKB">
        <authorList>
            <consortium name="Ensembl"/>
        </authorList>
    </citation>
    <scope>IDENTIFICATION</scope>
</reference>
<dbReference type="Proteomes" id="UP000694397">
    <property type="component" value="Chromosome 18"/>
</dbReference>
<dbReference type="GO" id="GO:0016020">
    <property type="term" value="C:membrane"/>
    <property type="evidence" value="ECO:0007669"/>
    <property type="project" value="UniProtKB-SubCell"/>
</dbReference>
<keyword evidence="2 5" id="KW-0812">Transmembrane</keyword>
<dbReference type="AlphaFoldDB" id="A0A8C9R4Q0"/>
<evidence type="ECO:0000256" key="5">
    <source>
        <dbReference type="SAM" id="Phobius"/>
    </source>
</evidence>
<feature type="transmembrane region" description="Helical" evidence="5">
    <location>
        <begin position="66"/>
        <end position="85"/>
    </location>
</feature>